<dbReference type="PANTHER" id="PTHR30293">
    <property type="entry name" value="TRANSCRIPTIONAL REGULATORY PROTEIN NAC-RELATED"/>
    <property type="match status" value="1"/>
</dbReference>
<accession>A0A5C6M3I0</accession>
<sequence length="128" mass="14201">WVASRELAEILRPGYPNSLKGQPLLLPTQNTVLRRSVEMWLERQDFDPNVSAEIEDSALLKLLAAEGLGVAPVASIVLRDLQDRYGLYPIGALEGASMQFYAISVERRVTHPAVKAISEAARSQLFRI</sequence>
<feature type="non-terminal residue" evidence="3">
    <location>
        <position position="1"/>
    </location>
</feature>
<dbReference type="InterPro" id="IPR005119">
    <property type="entry name" value="LysR_subst-bd"/>
</dbReference>
<proteinExistence type="predicted"/>
<keyword evidence="4" id="KW-1185">Reference proteome</keyword>
<dbReference type="EMBL" id="SRHE01000365">
    <property type="protein sequence ID" value="TWW09158.1"/>
    <property type="molecule type" value="Genomic_DNA"/>
</dbReference>
<dbReference type="GO" id="GO:2000142">
    <property type="term" value="P:regulation of DNA-templated transcription initiation"/>
    <property type="evidence" value="ECO:0007669"/>
    <property type="project" value="TreeGrafter"/>
</dbReference>
<dbReference type="Gene3D" id="3.40.190.10">
    <property type="entry name" value="Periplasmic binding protein-like II"/>
    <property type="match status" value="1"/>
</dbReference>
<organism evidence="3 4">
    <name type="scientific">Planctomyces bekefii</name>
    <dbReference type="NCBI Taxonomy" id="1653850"/>
    <lineage>
        <taxon>Bacteria</taxon>
        <taxon>Pseudomonadati</taxon>
        <taxon>Planctomycetota</taxon>
        <taxon>Planctomycetia</taxon>
        <taxon>Planctomycetales</taxon>
        <taxon>Planctomycetaceae</taxon>
        <taxon>Planctomyces</taxon>
    </lineage>
</organism>
<keyword evidence="1" id="KW-0010">Activator</keyword>
<reference evidence="3 4" key="2">
    <citation type="submission" date="2019-08" db="EMBL/GenBank/DDBJ databases">
        <authorList>
            <person name="Henke P."/>
        </authorList>
    </citation>
    <scope>NUCLEOTIDE SEQUENCE [LARGE SCALE GENOMIC DNA]</scope>
    <source>
        <strain evidence="3">Phe10_nw2017</strain>
    </source>
</reference>
<dbReference type="Pfam" id="PF03466">
    <property type="entry name" value="LysR_substrate"/>
    <property type="match status" value="1"/>
</dbReference>
<feature type="domain" description="LysR substrate-binding" evidence="2">
    <location>
        <begin position="1"/>
        <end position="124"/>
    </location>
</feature>
<dbReference type="Proteomes" id="UP000321083">
    <property type="component" value="Unassembled WGS sequence"/>
</dbReference>
<evidence type="ECO:0000313" key="4">
    <source>
        <dbReference type="Proteomes" id="UP000321083"/>
    </source>
</evidence>
<dbReference type="SUPFAM" id="SSF53850">
    <property type="entry name" value="Periplasmic binding protein-like II"/>
    <property type="match status" value="1"/>
</dbReference>
<name>A0A5C6M3I0_9PLAN</name>
<comment type="caution">
    <text evidence="3">The sequence shown here is derived from an EMBL/GenBank/DDBJ whole genome shotgun (WGS) entry which is preliminary data.</text>
</comment>
<gene>
    <name evidence="3" type="ORF">E3A20_17160</name>
</gene>
<dbReference type="AlphaFoldDB" id="A0A5C6M3I0"/>
<protein>
    <recommendedName>
        <fullName evidence="2">LysR substrate-binding domain-containing protein</fullName>
    </recommendedName>
</protein>
<evidence type="ECO:0000256" key="1">
    <source>
        <dbReference type="ARBA" id="ARBA00023159"/>
    </source>
</evidence>
<dbReference type="PANTHER" id="PTHR30293:SF2">
    <property type="entry name" value="TRANSCRIPTIONAL ACTIVATOR PROTEIN NHAR"/>
    <property type="match status" value="1"/>
</dbReference>
<reference evidence="3 4" key="1">
    <citation type="submission" date="2019-08" db="EMBL/GenBank/DDBJ databases">
        <title>100 year-old enigma solved: identification of Planctomyces bekefii, the type genus and species of the phylum Planctomycetes.</title>
        <authorList>
            <person name="Svetlana D.N."/>
            <person name="Overmann J."/>
        </authorList>
    </citation>
    <scope>NUCLEOTIDE SEQUENCE [LARGE SCALE GENOMIC DNA]</scope>
    <source>
        <strain evidence="3">Phe10_nw2017</strain>
    </source>
</reference>
<evidence type="ECO:0000313" key="3">
    <source>
        <dbReference type="EMBL" id="TWW09158.1"/>
    </source>
</evidence>
<dbReference type="GO" id="GO:0003700">
    <property type="term" value="F:DNA-binding transcription factor activity"/>
    <property type="evidence" value="ECO:0007669"/>
    <property type="project" value="TreeGrafter"/>
</dbReference>
<evidence type="ECO:0000259" key="2">
    <source>
        <dbReference type="Pfam" id="PF03466"/>
    </source>
</evidence>